<evidence type="ECO:0000313" key="3">
    <source>
        <dbReference type="Proteomes" id="UP000318578"/>
    </source>
</evidence>
<dbReference type="EMBL" id="VJZA01000022">
    <property type="protein sequence ID" value="TVT21951.1"/>
    <property type="molecule type" value="Genomic_DNA"/>
</dbReference>
<feature type="transmembrane region" description="Helical" evidence="1">
    <location>
        <begin position="487"/>
        <end position="508"/>
    </location>
</feature>
<keyword evidence="3" id="KW-1185">Reference proteome</keyword>
<organism evidence="2 3">
    <name type="scientific">Amycolatopsis acidiphila</name>
    <dbReference type="NCBI Taxonomy" id="715473"/>
    <lineage>
        <taxon>Bacteria</taxon>
        <taxon>Bacillati</taxon>
        <taxon>Actinomycetota</taxon>
        <taxon>Actinomycetes</taxon>
        <taxon>Pseudonocardiales</taxon>
        <taxon>Pseudonocardiaceae</taxon>
        <taxon>Amycolatopsis</taxon>
    </lineage>
</organism>
<gene>
    <name evidence="2" type="ORF">FNH06_15480</name>
</gene>
<evidence type="ECO:0000313" key="2">
    <source>
        <dbReference type="EMBL" id="TVT21951.1"/>
    </source>
</evidence>
<reference evidence="2 3" key="1">
    <citation type="submission" date="2019-07" db="EMBL/GenBank/DDBJ databases">
        <title>New species of Amycolatopsis and Streptomyces.</title>
        <authorList>
            <person name="Duangmal K."/>
            <person name="Teo W.F.A."/>
            <person name="Lipun K."/>
        </authorList>
    </citation>
    <scope>NUCLEOTIDE SEQUENCE [LARGE SCALE GENOMIC DNA]</scope>
    <source>
        <strain evidence="2 3">JCM 30562</strain>
    </source>
</reference>
<keyword evidence="1" id="KW-0812">Transmembrane</keyword>
<proteinExistence type="predicted"/>
<sequence length="577" mass="62559">MTDANTRLLHNLNRSMGRVETTQVALQQQQGVLQQQVGQLGVTQDQTRTELLGLRHQFDEYLRRDELRHNLQVAHTEIVRVRQELDTKFGHFGSVRRLATGTLQALDVGIVAQSTMTQLSEELMLLTPQYWLAPALVALAAWIRDEPLLAKQALDEATHRDNDKTSLFFALVLRRHQRNEASARWLRQYAARQDPAKLSREFTVILDAVSTGAFGHESKPLLMGQMGEWYDRLTEDQATVDSQVDRWARILDQERLPIGSRYTALPVISPTWPRLKELYEGATVHGLAEQRLRSIFTGPVPVSDDLRERVDEILTSLVTGYDLEEAPLRREEGELQAIVKAEGDKDAAAKAMRLADPAYESAVDFLTLISNAAVGGNGAGTSPGTRRFAVALAKDWIGQGAGRLEAANVAAAPQGVEFALEGWSAVVDGSTDETALVAGLAQHIDTQTAQAVAAVKFGGGPLAAAVGAAIATLFALSAALAGIVGLAVFLLIAAVVAGGGSALGARGLKPRRLELRRQGEQRKAIALDQLRGGIAELVDLRAEWEGQLALAPRLRQYLDTLTGAAFAAPAPDQKRGA</sequence>
<comment type="caution">
    <text evidence="2">The sequence shown here is derived from an EMBL/GenBank/DDBJ whole genome shotgun (WGS) entry which is preliminary data.</text>
</comment>
<dbReference type="RefSeq" id="WP_144638929.1">
    <property type="nucleotide sequence ID" value="NZ_BNAX01000015.1"/>
</dbReference>
<name>A0A558ACF1_9PSEU</name>
<keyword evidence="1" id="KW-0472">Membrane</keyword>
<keyword evidence="1" id="KW-1133">Transmembrane helix</keyword>
<dbReference type="Proteomes" id="UP000318578">
    <property type="component" value="Unassembled WGS sequence"/>
</dbReference>
<dbReference type="AlphaFoldDB" id="A0A558ACF1"/>
<dbReference type="OrthoDB" id="3948624at2"/>
<protein>
    <submittedName>
        <fullName evidence="2">Uncharacterized protein</fullName>
    </submittedName>
</protein>
<evidence type="ECO:0000256" key="1">
    <source>
        <dbReference type="SAM" id="Phobius"/>
    </source>
</evidence>
<accession>A0A558ACF1</accession>
<feature type="transmembrane region" description="Helical" evidence="1">
    <location>
        <begin position="462"/>
        <end position="481"/>
    </location>
</feature>